<dbReference type="AlphaFoldDB" id="A0A6C0BD90"/>
<evidence type="ECO:0000256" key="5">
    <source>
        <dbReference type="ARBA" id="ARBA00035007"/>
    </source>
</evidence>
<evidence type="ECO:0000256" key="2">
    <source>
        <dbReference type="ARBA" id="ARBA00022642"/>
    </source>
</evidence>
<feature type="domain" description="Nicotinamide phosphoribosyltransferase N-terminal" evidence="10">
    <location>
        <begin position="13"/>
        <end position="113"/>
    </location>
</feature>
<evidence type="ECO:0000259" key="10">
    <source>
        <dbReference type="Pfam" id="PF18127"/>
    </source>
</evidence>
<feature type="domain" description="Nicotinate/nicotinamide phosphoribosyltransferase" evidence="9">
    <location>
        <begin position="186"/>
        <end position="484"/>
    </location>
</feature>
<organism evidence="11">
    <name type="scientific">viral metagenome</name>
    <dbReference type="NCBI Taxonomy" id="1070528"/>
    <lineage>
        <taxon>unclassified sequences</taxon>
        <taxon>metagenomes</taxon>
        <taxon>organismal metagenomes</taxon>
    </lineage>
</organism>
<dbReference type="PANTHER" id="PTHR43816">
    <property type="entry name" value="NICOTINAMIDE PHOSPHORIBOSYLTRANSFERASE"/>
    <property type="match status" value="1"/>
</dbReference>
<evidence type="ECO:0000256" key="3">
    <source>
        <dbReference type="ARBA" id="ARBA00022676"/>
    </source>
</evidence>
<reference evidence="11" key="1">
    <citation type="journal article" date="2020" name="Nature">
        <title>Giant virus diversity and host interactions through global metagenomics.</title>
        <authorList>
            <person name="Schulz F."/>
            <person name="Roux S."/>
            <person name="Paez-Espino D."/>
            <person name="Jungbluth S."/>
            <person name="Walsh D.A."/>
            <person name="Denef V.J."/>
            <person name="McMahon K.D."/>
            <person name="Konstantinidis K.T."/>
            <person name="Eloe-Fadrosh E.A."/>
            <person name="Kyrpides N.C."/>
            <person name="Woyke T."/>
        </authorList>
    </citation>
    <scope>NUCLEOTIDE SEQUENCE</scope>
    <source>
        <strain evidence="11">GVMAG-M-3300010160-4</strain>
    </source>
</reference>
<evidence type="ECO:0000256" key="1">
    <source>
        <dbReference type="ARBA" id="ARBA00010897"/>
    </source>
</evidence>
<dbReference type="InterPro" id="IPR036068">
    <property type="entry name" value="Nicotinate_pribotase-like_C"/>
</dbReference>
<evidence type="ECO:0000313" key="11">
    <source>
        <dbReference type="EMBL" id="QHS90076.1"/>
    </source>
</evidence>
<dbReference type="InterPro" id="IPR013785">
    <property type="entry name" value="Aldolase_TIM"/>
</dbReference>
<evidence type="ECO:0000256" key="8">
    <source>
        <dbReference type="ARBA" id="ARBA00047835"/>
    </source>
</evidence>
<keyword evidence="4" id="KW-0808">Transferase</keyword>
<accession>A0A6C0BD90</accession>
<dbReference type="EC" id="2.4.2.12" evidence="6"/>
<dbReference type="GO" id="GO:0009435">
    <property type="term" value="P:NAD+ biosynthetic process"/>
    <property type="evidence" value="ECO:0007669"/>
    <property type="project" value="InterPro"/>
</dbReference>
<dbReference type="InterPro" id="IPR016471">
    <property type="entry name" value="Nicotinamide_PRibTrfase"/>
</dbReference>
<keyword evidence="3" id="KW-0328">Glycosyltransferase</keyword>
<proteinExistence type="inferred from homology"/>
<evidence type="ECO:0000256" key="6">
    <source>
        <dbReference type="ARBA" id="ARBA00035024"/>
    </source>
</evidence>
<dbReference type="InterPro" id="IPR041529">
    <property type="entry name" value="DUF5598"/>
</dbReference>
<dbReference type="Pfam" id="PF04095">
    <property type="entry name" value="NAPRTase"/>
    <property type="match status" value="1"/>
</dbReference>
<dbReference type="Gene3D" id="3.20.20.70">
    <property type="entry name" value="Aldolase class I"/>
    <property type="match status" value="1"/>
</dbReference>
<comment type="similarity">
    <text evidence="1">Belongs to the NAPRTase family.</text>
</comment>
<dbReference type="SUPFAM" id="SSF51690">
    <property type="entry name" value="Nicotinate/Quinolinate PRTase C-terminal domain-like"/>
    <property type="match status" value="1"/>
</dbReference>
<name>A0A6C0BD90_9ZZZZ</name>
<keyword evidence="2" id="KW-0662">Pyridine nucleotide biosynthesis</keyword>
<sequence length="524" mass="59127">MLSKSITYVNPLSLSDSYKVTQPGLFSTGDGSKLVHLEACIEPRVDKNHPDDLILVFGLSEISKLISEMIVTKENIQEFSDLSALHFMNPSIFDPTPWNYVVDNLGGKIPLIIEGLPEGSIVRRGTPICKIISTIPECATFVSYFEGFIQSHLWYLSTVASRSLEYSRVIKEFLLLTEGSSASLPFKHQDFGFRAGTSFLSSILAGMAHLLVSKGSDTISSVLEWWKRNGRAGEISGYSVIAFEHNQIISMGPDFEFLIIKNALDIHPSGIISVLCDTFDSVANVNEISRRPCTVSYVEHFHRFDDDYAVYLDKMKKQTGLFKQISQRPEGSTYVIRPDSKIVYNGVKLSVSQTVLKILEILQFNLGELITTNALGYKLLPSYFRIIYGDGLNVNDVRQILTSMYQNGWSADNIVFGTGGNLYQTDVTRSTYDFSMKCYLSKFEKDGVIRTYNIKKITPGKESKSGPFIVGKLPNCEFVYEPLTDDNKEHDQFVTYYNNGQVLCYEDLFTIRKRVEEFRETNNI</sequence>
<dbReference type="GO" id="GO:0047280">
    <property type="term" value="F:nicotinamide phosphoribosyltransferase activity"/>
    <property type="evidence" value="ECO:0007669"/>
    <property type="project" value="UniProtKB-EC"/>
</dbReference>
<dbReference type="Pfam" id="PF18127">
    <property type="entry name" value="NAMPT_N"/>
    <property type="match status" value="1"/>
</dbReference>
<evidence type="ECO:0000256" key="7">
    <source>
        <dbReference type="ARBA" id="ARBA00035036"/>
    </source>
</evidence>
<comment type="pathway">
    <text evidence="5">Cofactor biosynthesis; NAD(+) biosynthesis; nicotinamide D-ribonucleotide from 5-phospho-alpha-D-ribose 1-diphosphate and nicotinamide: step 1/1.</text>
</comment>
<dbReference type="InterPro" id="IPR041525">
    <property type="entry name" value="N/Namide_PRibTrfase"/>
</dbReference>
<evidence type="ECO:0000256" key="4">
    <source>
        <dbReference type="ARBA" id="ARBA00022679"/>
    </source>
</evidence>
<dbReference type="PANTHER" id="PTHR43816:SF1">
    <property type="entry name" value="NICOTINAMIDE PHOSPHORIBOSYLTRANSFERASE"/>
    <property type="match status" value="1"/>
</dbReference>
<evidence type="ECO:0000259" key="9">
    <source>
        <dbReference type="Pfam" id="PF04095"/>
    </source>
</evidence>
<dbReference type="EMBL" id="MN739124">
    <property type="protein sequence ID" value="QHS90076.1"/>
    <property type="molecule type" value="Genomic_DNA"/>
</dbReference>
<comment type="catalytic activity">
    <reaction evidence="8">
        <text>beta-nicotinamide D-ribonucleotide + diphosphate = 5-phospho-alpha-D-ribose 1-diphosphate + nicotinamide + H(+)</text>
        <dbReference type="Rhea" id="RHEA:16149"/>
        <dbReference type="ChEBI" id="CHEBI:14649"/>
        <dbReference type="ChEBI" id="CHEBI:15378"/>
        <dbReference type="ChEBI" id="CHEBI:17154"/>
        <dbReference type="ChEBI" id="CHEBI:33019"/>
        <dbReference type="ChEBI" id="CHEBI:58017"/>
        <dbReference type="EC" id="2.4.2.12"/>
    </reaction>
    <physiologicalReaction direction="right-to-left" evidence="8">
        <dbReference type="Rhea" id="RHEA:16151"/>
    </physiologicalReaction>
</comment>
<protein>
    <recommendedName>
        <fullName evidence="7">Nicotinamide phosphoribosyltransferase</fullName>
        <ecNumber evidence="6">2.4.2.12</ecNumber>
    </recommendedName>
</protein>